<dbReference type="Proteomes" id="UP001248819">
    <property type="component" value="Unassembled WGS sequence"/>
</dbReference>
<accession>A0ABU3CQU9</accession>
<dbReference type="InterPro" id="IPR050362">
    <property type="entry name" value="Cation-dep_OMT"/>
</dbReference>
<evidence type="ECO:0000313" key="5">
    <source>
        <dbReference type="Proteomes" id="UP001248819"/>
    </source>
</evidence>
<evidence type="ECO:0000313" key="4">
    <source>
        <dbReference type="EMBL" id="MDT0648722.1"/>
    </source>
</evidence>
<sequence length="213" mass="24323">MDFLPDKIDNYIVAHSQKEPELLARLNRETNQKILQPRMLSGHYQGRLLSLLSKIIRPKTILEIGTYTGYSALCLAEGLAENGKIHTIDVNEELYDFQREYFEASAYSSNIKQYLGDAVEIIPQIHENFDLVFIDADKPNYPAYFDLIINKMNPGGVILSDNVLWSGKVVEELKPDDESTKALLMYNEMLVNDTRVETVILPVRDGLTLTRKK</sequence>
<dbReference type="Gene3D" id="3.40.50.150">
    <property type="entry name" value="Vaccinia Virus protein VP39"/>
    <property type="match status" value="1"/>
</dbReference>
<dbReference type="Pfam" id="PF01596">
    <property type="entry name" value="Methyltransf_3"/>
    <property type="match status" value="1"/>
</dbReference>
<keyword evidence="3" id="KW-0949">S-adenosyl-L-methionine</keyword>
<dbReference type="GO" id="GO:0032259">
    <property type="term" value="P:methylation"/>
    <property type="evidence" value="ECO:0007669"/>
    <property type="project" value="UniProtKB-KW"/>
</dbReference>
<gene>
    <name evidence="4" type="ORF">RM529_01115</name>
</gene>
<reference evidence="4 5" key="1">
    <citation type="submission" date="2023-09" db="EMBL/GenBank/DDBJ databases">
        <authorList>
            <person name="Rey-Velasco X."/>
        </authorList>
    </citation>
    <scope>NUCLEOTIDE SEQUENCE [LARGE SCALE GENOMIC DNA]</scope>
    <source>
        <strain evidence="4 5">F297</strain>
    </source>
</reference>
<dbReference type="PANTHER" id="PTHR10509:SF14">
    <property type="entry name" value="CAFFEOYL-COA O-METHYLTRANSFERASE 3-RELATED"/>
    <property type="match status" value="1"/>
</dbReference>
<dbReference type="CDD" id="cd02440">
    <property type="entry name" value="AdoMet_MTases"/>
    <property type="match status" value="1"/>
</dbReference>
<dbReference type="RefSeq" id="WP_311482900.1">
    <property type="nucleotide sequence ID" value="NZ_JAVRHP010000003.1"/>
</dbReference>
<dbReference type="InterPro" id="IPR002935">
    <property type="entry name" value="SAM_O-MeTrfase"/>
</dbReference>
<dbReference type="EMBL" id="JAVRHP010000003">
    <property type="protein sequence ID" value="MDT0648722.1"/>
    <property type="molecule type" value="Genomic_DNA"/>
</dbReference>
<dbReference type="GO" id="GO:0008168">
    <property type="term" value="F:methyltransferase activity"/>
    <property type="evidence" value="ECO:0007669"/>
    <property type="project" value="UniProtKB-KW"/>
</dbReference>
<organism evidence="4 5">
    <name type="scientific">Autumnicola edwardsiae</name>
    <dbReference type="NCBI Taxonomy" id="3075594"/>
    <lineage>
        <taxon>Bacteria</taxon>
        <taxon>Pseudomonadati</taxon>
        <taxon>Bacteroidota</taxon>
        <taxon>Flavobacteriia</taxon>
        <taxon>Flavobacteriales</taxon>
        <taxon>Flavobacteriaceae</taxon>
        <taxon>Autumnicola</taxon>
    </lineage>
</organism>
<dbReference type="PROSITE" id="PS51682">
    <property type="entry name" value="SAM_OMT_I"/>
    <property type="match status" value="1"/>
</dbReference>
<protein>
    <submittedName>
        <fullName evidence="4">O-methyltransferase</fullName>
        <ecNumber evidence="4">2.1.1.-</ecNumber>
    </submittedName>
</protein>
<proteinExistence type="predicted"/>
<dbReference type="EC" id="2.1.1.-" evidence="4"/>
<keyword evidence="2 4" id="KW-0808">Transferase</keyword>
<evidence type="ECO:0000256" key="2">
    <source>
        <dbReference type="ARBA" id="ARBA00022679"/>
    </source>
</evidence>
<dbReference type="SUPFAM" id="SSF53335">
    <property type="entry name" value="S-adenosyl-L-methionine-dependent methyltransferases"/>
    <property type="match status" value="1"/>
</dbReference>
<name>A0ABU3CQU9_9FLAO</name>
<keyword evidence="1 4" id="KW-0489">Methyltransferase</keyword>
<keyword evidence="5" id="KW-1185">Reference proteome</keyword>
<evidence type="ECO:0000256" key="1">
    <source>
        <dbReference type="ARBA" id="ARBA00022603"/>
    </source>
</evidence>
<dbReference type="PANTHER" id="PTHR10509">
    <property type="entry name" value="O-METHYLTRANSFERASE-RELATED"/>
    <property type="match status" value="1"/>
</dbReference>
<dbReference type="InterPro" id="IPR029063">
    <property type="entry name" value="SAM-dependent_MTases_sf"/>
</dbReference>
<evidence type="ECO:0000256" key="3">
    <source>
        <dbReference type="ARBA" id="ARBA00022691"/>
    </source>
</evidence>
<comment type="caution">
    <text evidence="4">The sequence shown here is derived from an EMBL/GenBank/DDBJ whole genome shotgun (WGS) entry which is preliminary data.</text>
</comment>